<evidence type="ECO:0000313" key="1">
    <source>
        <dbReference type="EMBL" id="ADV65015.1"/>
    </source>
</evidence>
<dbReference type="OrthoDB" id="33957at2157"/>
<protein>
    <submittedName>
        <fullName evidence="1">Uncharacterized protein</fullName>
    </submittedName>
</protein>
<dbReference type="STRING" id="765177.Desmu_0709"/>
<name>E8R939_DESM0</name>
<accession>E8R939</accession>
<proteinExistence type="predicted"/>
<dbReference type="Proteomes" id="UP000001068">
    <property type="component" value="Chromosome"/>
</dbReference>
<dbReference type="EMBL" id="CP002363">
    <property type="protein sequence ID" value="ADV65015.1"/>
    <property type="molecule type" value="Genomic_DNA"/>
</dbReference>
<dbReference type="GeneID" id="10153404"/>
<gene>
    <name evidence="1" type="ordered locus">Desmu_0709</name>
</gene>
<dbReference type="HOGENOM" id="CLU_183489_0_0_2"/>
<reference evidence="2" key="1">
    <citation type="submission" date="2010-11" db="EMBL/GenBank/DDBJ databases">
        <title>The complete genome of Desulfurococcus mucosus DSM 2162.</title>
        <authorList>
            <consortium name="US DOE Joint Genome Institute (JGI-PGF)"/>
            <person name="Lucas S."/>
            <person name="Copeland A."/>
            <person name="Lapidus A."/>
            <person name="Bruce D."/>
            <person name="Goodwin L."/>
            <person name="Pitluck S."/>
            <person name="Kyrpides N."/>
            <person name="Mavromatis K."/>
            <person name="Pagani I."/>
            <person name="Ivanova N."/>
            <person name="Ovchinnikova G."/>
            <person name="Chertkov O."/>
            <person name="Held B."/>
            <person name="Brettin T."/>
            <person name="Detter J.C."/>
            <person name="Tapia R."/>
            <person name="Han C."/>
            <person name="Land M."/>
            <person name="Hauser L."/>
            <person name="Markowitz V."/>
            <person name="Cheng J.-F."/>
            <person name="Hugenholtz P."/>
            <person name="Woyke T."/>
            <person name="Wu D."/>
            <person name="Wirth R."/>
            <person name="Bilek Y."/>
            <person name="Hader T."/>
            <person name="Klenk H.-P."/>
            <person name="Eisen J.A."/>
        </authorList>
    </citation>
    <scope>NUCLEOTIDE SEQUENCE [LARGE SCALE GENOMIC DNA]</scope>
    <source>
        <strain evidence="2">ATCC 35584 / DSM 2162 / JCM 9187 / O7/1</strain>
    </source>
</reference>
<sequence>MAYTWEPKWEPFKVSVAGMVFTTCRDRVTGLIACPICIHAVSKCLGGSQPPSYQYENSFFFTVDDLISHLKTYHLRGWHRRIEKIASKAREEEE</sequence>
<evidence type="ECO:0000313" key="2">
    <source>
        <dbReference type="Proteomes" id="UP000001068"/>
    </source>
</evidence>
<dbReference type="KEGG" id="dmu:Desmu_0709"/>
<dbReference type="eggNOG" id="arCOG05934">
    <property type="taxonomic scope" value="Archaea"/>
</dbReference>
<reference evidence="1 2" key="2">
    <citation type="journal article" date="2011" name="Stand. Genomic Sci.">
        <title>Complete genome sequence of Desulfurococcus mucosus type strain (O7/1).</title>
        <authorList>
            <person name="Wirth R."/>
            <person name="Chertkov O."/>
            <person name="Held B."/>
            <person name="Lapidus A."/>
            <person name="Nolan M."/>
            <person name="Lucas S."/>
            <person name="Hammon N."/>
            <person name="Deshpande S."/>
            <person name="Cheng J.F."/>
            <person name="Tapia R."/>
            <person name="Han C."/>
            <person name="Goodwin L."/>
            <person name="Pitluck S."/>
            <person name="Liolios K."/>
            <person name="Ioanna P."/>
            <person name="Ivanova N."/>
            <person name="Mavromatis K."/>
            <person name="Mikhailova N."/>
            <person name="Pati A."/>
            <person name="Chen A."/>
            <person name="Palaniappan K."/>
            <person name="Land M."/>
            <person name="Hauser L."/>
            <person name="Chang Y.J."/>
            <person name="Jeffries C.D."/>
            <person name="Bilek Y."/>
            <person name="Hader T."/>
            <person name="Rohde M."/>
            <person name="Spring S."/>
            <person name="Sikorski J."/>
            <person name="Goker M."/>
            <person name="Woyke T."/>
            <person name="Bristow J."/>
            <person name="Eisen J.A."/>
            <person name="Markowitz V."/>
            <person name="Hugenholtz P."/>
            <person name="Kyrpides N.C."/>
            <person name="Klenk H.P."/>
        </authorList>
    </citation>
    <scope>NUCLEOTIDE SEQUENCE [LARGE SCALE GENOMIC DNA]</scope>
    <source>
        <strain evidence="2">ATCC 35584 / DSM 2162 / JCM 9187 / O7/1</strain>
    </source>
</reference>
<dbReference type="RefSeq" id="WP_013562237.1">
    <property type="nucleotide sequence ID" value="NC_014961.1"/>
</dbReference>
<organism evidence="1 2">
    <name type="scientific">Desulfurococcus mucosus (strain ATCC 35584 / DSM 2162 / JCM 9187 / O7/1)</name>
    <dbReference type="NCBI Taxonomy" id="765177"/>
    <lineage>
        <taxon>Archaea</taxon>
        <taxon>Thermoproteota</taxon>
        <taxon>Thermoprotei</taxon>
        <taxon>Desulfurococcales</taxon>
        <taxon>Desulfurococcaceae</taxon>
        <taxon>Desulfurococcus</taxon>
    </lineage>
</organism>
<keyword evidence="2" id="KW-1185">Reference proteome</keyword>
<dbReference type="AlphaFoldDB" id="E8R939"/>